<keyword evidence="10 15" id="KW-0067">ATP-binding</keyword>
<dbReference type="Gene3D" id="1.10.1030.10">
    <property type="entry name" value="Carbamoyl-phosphate synthetase, large subunit oligomerisation domain"/>
    <property type="match status" value="1"/>
</dbReference>
<dbReference type="EC" id="6.3.5.5" evidence="19"/>
<dbReference type="PANTHER" id="PTHR11405:SF53">
    <property type="entry name" value="CARBAMOYL-PHOSPHATE SYNTHASE [AMMONIA], MITOCHONDRIAL"/>
    <property type="match status" value="1"/>
</dbReference>
<organism evidence="19 20">
    <name type="scientific">Cajanus cajan</name>
    <name type="common">Pigeon pea</name>
    <name type="synonym">Cajanus indicus</name>
    <dbReference type="NCBI Taxonomy" id="3821"/>
    <lineage>
        <taxon>Eukaryota</taxon>
        <taxon>Viridiplantae</taxon>
        <taxon>Streptophyta</taxon>
        <taxon>Embryophyta</taxon>
        <taxon>Tracheophyta</taxon>
        <taxon>Spermatophyta</taxon>
        <taxon>Magnoliopsida</taxon>
        <taxon>eudicotyledons</taxon>
        <taxon>Gunneridae</taxon>
        <taxon>Pentapetalae</taxon>
        <taxon>rosids</taxon>
        <taxon>fabids</taxon>
        <taxon>Fabales</taxon>
        <taxon>Fabaceae</taxon>
        <taxon>Papilionoideae</taxon>
        <taxon>50 kb inversion clade</taxon>
        <taxon>NPAAA clade</taxon>
        <taxon>indigoferoid/millettioid clade</taxon>
        <taxon>Phaseoleae</taxon>
        <taxon>Cajanus</taxon>
    </lineage>
</organism>
<evidence type="ECO:0000256" key="6">
    <source>
        <dbReference type="ARBA" id="ARBA00022605"/>
    </source>
</evidence>
<dbReference type="PROSITE" id="PS51855">
    <property type="entry name" value="MGS"/>
    <property type="match status" value="1"/>
</dbReference>
<dbReference type="InterPro" id="IPR013815">
    <property type="entry name" value="ATP_grasp_subdomain_1"/>
</dbReference>
<protein>
    <submittedName>
        <fullName evidence="19">Carbamoyl-phosphate synthase large chain</fullName>
        <ecNumber evidence="19">6.3.5.5</ecNumber>
    </submittedName>
</protein>
<dbReference type="InterPro" id="IPR005479">
    <property type="entry name" value="CPAse_ATP-bd"/>
</dbReference>
<feature type="compositionally biased region" description="Low complexity" evidence="16">
    <location>
        <begin position="19"/>
        <end position="32"/>
    </location>
</feature>
<dbReference type="SUPFAM" id="SSF56059">
    <property type="entry name" value="Glutathione synthetase ATP-binding domain-like"/>
    <property type="match status" value="2"/>
</dbReference>
<dbReference type="GO" id="GO:0006526">
    <property type="term" value="P:L-arginine biosynthetic process"/>
    <property type="evidence" value="ECO:0007669"/>
    <property type="project" value="UniProtKB-KW"/>
</dbReference>
<dbReference type="Pfam" id="PF02142">
    <property type="entry name" value="MGS"/>
    <property type="match status" value="1"/>
</dbReference>
<dbReference type="OMA" id="FPFNKFP"/>
<dbReference type="InterPro" id="IPR011761">
    <property type="entry name" value="ATP-grasp"/>
</dbReference>
<evidence type="ECO:0000313" key="19">
    <source>
        <dbReference type="EMBL" id="KYP58622.1"/>
    </source>
</evidence>
<keyword evidence="8" id="KW-0677">Repeat</keyword>
<dbReference type="FunFam" id="3.40.50.20:FF:000003">
    <property type="entry name" value="Carbamoyl-phosphate synthase large chain"/>
    <property type="match status" value="1"/>
</dbReference>
<evidence type="ECO:0000256" key="11">
    <source>
        <dbReference type="ARBA" id="ARBA00022842"/>
    </source>
</evidence>
<gene>
    <name evidence="19" type="ORF">KK1_014037</name>
</gene>
<evidence type="ECO:0000259" key="18">
    <source>
        <dbReference type="PROSITE" id="PS51855"/>
    </source>
</evidence>
<dbReference type="Gene3D" id="3.40.50.20">
    <property type="match status" value="2"/>
</dbReference>
<dbReference type="Gene3D" id="3.30.1490.20">
    <property type="entry name" value="ATP-grasp fold, A domain"/>
    <property type="match status" value="1"/>
</dbReference>
<dbReference type="PANTHER" id="PTHR11405">
    <property type="entry name" value="CARBAMOYLTRANSFERASE FAMILY MEMBER"/>
    <property type="match status" value="1"/>
</dbReference>
<dbReference type="Gramene" id="C.cajan_13621.t">
    <property type="protein sequence ID" value="C.cajan_13621.t"/>
    <property type="gene ID" value="C.cajan_13621"/>
</dbReference>
<evidence type="ECO:0000256" key="10">
    <source>
        <dbReference type="ARBA" id="ARBA00022840"/>
    </source>
</evidence>
<dbReference type="AlphaFoldDB" id="A0A151SV23"/>
<dbReference type="GO" id="GO:0005737">
    <property type="term" value="C:cytoplasm"/>
    <property type="evidence" value="ECO:0007669"/>
    <property type="project" value="TreeGrafter"/>
</dbReference>
<dbReference type="SUPFAM" id="SSF52440">
    <property type="entry name" value="PreATP-grasp domain"/>
    <property type="match status" value="2"/>
</dbReference>
<keyword evidence="12" id="KW-0665">Pyrimidine biosynthesis</keyword>
<dbReference type="SUPFAM" id="SSF48108">
    <property type="entry name" value="Carbamoyl phosphate synthetase, large subunit connection domain"/>
    <property type="match status" value="1"/>
</dbReference>
<feature type="domain" description="ATP-grasp" evidence="17">
    <location>
        <begin position="275"/>
        <end position="318"/>
    </location>
</feature>
<dbReference type="SMART" id="SM00851">
    <property type="entry name" value="MGS"/>
    <property type="match status" value="1"/>
</dbReference>
<dbReference type="InterPro" id="IPR016185">
    <property type="entry name" value="PreATP-grasp_dom_sf"/>
</dbReference>
<dbReference type="UniPathway" id="UPA00070">
    <property type="reaction ID" value="UER00115"/>
</dbReference>
<reference evidence="19 20" key="1">
    <citation type="journal article" date="2012" name="Nat. Biotechnol.">
        <title>Draft genome sequence of pigeonpea (Cajanus cajan), an orphan legume crop of resource-poor farmers.</title>
        <authorList>
            <person name="Varshney R.K."/>
            <person name="Chen W."/>
            <person name="Li Y."/>
            <person name="Bharti A.K."/>
            <person name="Saxena R.K."/>
            <person name="Schlueter J.A."/>
            <person name="Donoghue M.T."/>
            <person name="Azam S."/>
            <person name="Fan G."/>
            <person name="Whaley A.M."/>
            <person name="Farmer A.D."/>
            <person name="Sheridan J."/>
            <person name="Iwata A."/>
            <person name="Tuteja R."/>
            <person name="Penmetsa R.V."/>
            <person name="Wu W."/>
            <person name="Upadhyaya H.D."/>
            <person name="Yang S.P."/>
            <person name="Shah T."/>
            <person name="Saxena K.B."/>
            <person name="Michael T."/>
            <person name="McCombie W.R."/>
            <person name="Yang B."/>
            <person name="Zhang G."/>
            <person name="Yang H."/>
            <person name="Wang J."/>
            <person name="Spillane C."/>
            <person name="Cook D.R."/>
            <person name="May G.D."/>
            <person name="Xu X."/>
            <person name="Jackson S.A."/>
        </authorList>
    </citation>
    <scope>NUCLEOTIDE SEQUENCE [LARGE SCALE GENOMIC DNA]</scope>
    <source>
        <strain evidence="20">cv. Asha</strain>
    </source>
</reference>
<dbReference type="FunFam" id="3.40.50.20:FF:000001">
    <property type="entry name" value="Carbamoyl-phosphate synthase large chain"/>
    <property type="match status" value="1"/>
</dbReference>
<dbReference type="FunFam" id="3.40.50.1380:FF:000013">
    <property type="entry name" value="Carbamoyl-phosphate synthase large chain"/>
    <property type="match status" value="1"/>
</dbReference>
<dbReference type="InterPro" id="IPR058047">
    <property type="entry name" value="CPSase_preATP-grasp"/>
</dbReference>
<dbReference type="InterPro" id="IPR005483">
    <property type="entry name" value="CPSase_dom"/>
</dbReference>
<dbReference type="GO" id="GO:0046872">
    <property type="term" value="F:metal ion binding"/>
    <property type="evidence" value="ECO:0007669"/>
    <property type="project" value="UniProtKB-KW"/>
</dbReference>
<evidence type="ECO:0000256" key="2">
    <source>
        <dbReference type="ARBA" id="ARBA00005077"/>
    </source>
</evidence>
<dbReference type="NCBIfam" id="NF003671">
    <property type="entry name" value="PRK05294.1"/>
    <property type="match status" value="1"/>
</dbReference>
<keyword evidence="9 15" id="KW-0547">Nucleotide-binding</keyword>
<keyword evidence="11" id="KW-0460">Magnesium</keyword>
<dbReference type="Gene3D" id="3.40.50.1380">
    <property type="entry name" value="Methylglyoxal synthase-like domain"/>
    <property type="match status" value="1"/>
</dbReference>
<evidence type="ECO:0000256" key="5">
    <source>
        <dbReference type="ARBA" id="ARBA00022598"/>
    </source>
</evidence>
<evidence type="ECO:0000256" key="7">
    <source>
        <dbReference type="ARBA" id="ARBA00022723"/>
    </source>
</evidence>
<keyword evidence="5 19" id="KW-0436">Ligase</keyword>
<evidence type="ECO:0000256" key="9">
    <source>
        <dbReference type="ARBA" id="ARBA00022741"/>
    </source>
</evidence>
<keyword evidence="7" id="KW-0479">Metal-binding</keyword>
<dbReference type="InterPro" id="IPR005480">
    <property type="entry name" value="CPSase_lsu_oligo"/>
</dbReference>
<dbReference type="PROSITE" id="PS50975">
    <property type="entry name" value="ATP_GRASP"/>
    <property type="match status" value="3"/>
</dbReference>
<dbReference type="CDD" id="cd01424">
    <property type="entry name" value="MGS_CPS_II"/>
    <property type="match status" value="1"/>
</dbReference>
<accession>A0A151SV23</accession>
<dbReference type="InterPro" id="IPR033937">
    <property type="entry name" value="MGS_CPS_CarB"/>
</dbReference>
<dbReference type="SUPFAM" id="SSF52335">
    <property type="entry name" value="Methylglyoxal synthase-like"/>
    <property type="match status" value="1"/>
</dbReference>
<comment type="similarity">
    <text evidence="3">Belongs to the CarB family.</text>
</comment>
<proteinExistence type="inferred from homology"/>
<dbReference type="GO" id="GO:0005524">
    <property type="term" value="F:ATP binding"/>
    <property type="evidence" value="ECO:0007669"/>
    <property type="project" value="UniProtKB-UniRule"/>
</dbReference>
<dbReference type="Pfam" id="PF02787">
    <property type="entry name" value="CPSase_L_D3"/>
    <property type="match status" value="1"/>
</dbReference>
<dbReference type="InterPro" id="IPR036914">
    <property type="entry name" value="MGS-like_dom_sf"/>
</dbReference>
<evidence type="ECO:0000256" key="1">
    <source>
        <dbReference type="ARBA" id="ARBA00001936"/>
    </source>
</evidence>
<dbReference type="PROSITE" id="PS00867">
    <property type="entry name" value="CPSASE_2"/>
    <property type="match status" value="2"/>
</dbReference>
<dbReference type="FunFam" id="3.30.1490.20:FF:000001">
    <property type="entry name" value="Carbamoyl-phosphate synthase large chain"/>
    <property type="match status" value="1"/>
</dbReference>
<dbReference type="InterPro" id="IPR036897">
    <property type="entry name" value="CarbamoylP_synth_lsu_oligo_sf"/>
</dbReference>
<dbReference type="SMART" id="SM01096">
    <property type="entry name" value="CPSase_L_D3"/>
    <property type="match status" value="1"/>
</dbReference>
<keyword evidence="13" id="KW-0464">Manganese</keyword>
<comment type="pathway">
    <text evidence="2">Amino-acid biosynthesis; L-arginine biosynthesis; carbamoyl phosphate from bicarbonate: step 1/1.</text>
</comment>
<dbReference type="FunFam" id="3.30.470.20:FF:000013">
    <property type="entry name" value="Carbamoyl-phosphate synthase large chain"/>
    <property type="match status" value="1"/>
</dbReference>
<evidence type="ECO:0000256" key="13">
    <source>
        <dbReference type="ARBA" id="ARBA00023211"/>
    </source>
</evidence>
<feature type="domain" description="MGS-like" evidence="18">
    <location>
        <begin position="940"/>
        <end position="1081"/>
    </location>
</feature>
<evidence type="ECO:0000256" key="15">
    <source>
        <dbReference type="PROSITE-ProRule" id="PRU00409"/>
    </source>
</evidence>
<dbReference type="FunFam" id="1.10.1030.10:FF:000002">
    <property type="entry name" value="Carbamoyl-phosphate synthase large chain"/>
    <property type="match status" value="1"/>
</dbReference>
<keyword evidence="4" id="KW-0055">Arginine biosynthesis</keyword>
<feature type="region of interest" description="Disordered" evidence="16">
    <location>
        <begin position="15"/>
        <end position="41"/>
    </location>
</feature>
<dbReference type="EMBL" id="CM003612">
    <property type="protein sequence ID" value="KYP58622.1"/>
    <property type="molecule type" value="Genomic_DNA"/>
</dbReference>
<dbReference type="Gene3D" id="3.30.470.20">
    <property type="entry name" value="ATP-grasp fold, B domain"/>
    <property type="match status" value="3"/>
</dbReference>
<dbReference type="GO" id="GO:0004088">
    <property type="term" value="F:carbamoyl-phosphate synthase (glutamine-hydrolyzing) activity"/>
    <property type="evidence" value="ECO:0007669"/>
    <property type="project" value="UniProtKB-EC"/>
</dbReference>
<feature type="domain" description="ATP-grasp" evidence="17">
    <location>
        <begin position="680"/>
        <end position="873"/>
    </location>
</feature>
<evidence type="ECO:0000256" key="3">
    <source>
        <dbReference type="ARBA" id="ARBA00009799"/>
    </source>
</evidence>
<evidence type="ECO:0000256" key="12">
    <source>
        <dbReference type="ARBA" id="ARBA00022975"/>
    </source>
</evidence>
<evidence type="ECO:0000256" key="8">
    <source>
        <dbReference type="ARBA" id="ARBA00022737"/>
    </source>
</evidence>
<dbReference type="GO" id="GO:0044205">
    <property type="term" value="P:'de novo' UMP biosynthetic process"/>
    <property type="evidence" value="ECO:0007669"/>
    <property type="project" value="UniProtKB-UniPathway"/>
</dbReference>
<sequence>MAYCITKTTPLNLPPSLPRSPTHLLPKTTTLPQSPAAPTTIHARAPRRLTPTPPRCSLPGAAVAVAEAAPKLGKRSDIKKILILGAGPIVIGQACEFDYSGTQACKALREEGYEVILINSNPATIMTDPETADRTYITPMTPDLVERVLASERPDALLPTMGGQTALNLAVALAESGALEKYGVELIGAKLDAIKKAEDRELFKQAMKNIGIKTPPSGIGTTLDECIQISNEIGEFPVIVRPAFTLGGTGGGIAYNREDLLEICKAGLAASLTNQFAVNPENGEVMVIEMNPRVSRSSALASKATGFPIAKMAAKLSVGYSLDQIPNDITKKTPASFEPSIDYVVTKIPRFAFEKFPGSQPILTTQMKSVGEAMAVGRTFQESFQKAVRSLEHGYAGWGCGQVKELNYDLEQLKYSLRVPNPERIHAIYAAMKRGMEIDEIFELSYIDKWFLTQLKELVDVESFLLSHSLSDLTNVDFYEVKRRGFSDKQIAFATKTTEKEVRYKRLSLGVTPAYKRVDTCAAEFEANTPYMYSSYDFECESAPTTKKKVLILGGGPNRIGQGIEFDYCCCHASFALQEAGYETIMVNSNPETVSTDYDTSDRLYFEPLTVEDVLNIIDLERPDGIIVQFGGQTPLKLSLPIQHYLDEHKPACASGVGHVRIWGTSPDSIDIAEDRERFNVMLHELKIEHPKGGIARSETDALAIAAEIGYPVVVRPSYVLGGRAMEIVYSDSKLVTYLENAVEVDPERPVLIDKYLSDACEIDVDALADSQGNVVIGGIMEHIEQAGIHSGDSACSIPTRTVPASCLETIRSWTENLAKQLNVCGLMNCQYAITPSGDVFLLEANPRASRTVPFVSKAIGHPLAKYASLVMSGKTLHDIQFTKEVIPKYVSVKEAVLPFSKFPGCDVFLSPEMRSTGEVMGIDPSYNTAFAKAQIAAGQKLPLSGTVFLSLNDLTKPHLQKIAKAYIEIGFQIVATSGTAHTLNLAKIPAERVLKLHEGRPHAGDMIANGDIQLMVVTSSDDALDRIDGMALRRMALDYKVPIVTTVNGAMATAEAIKSLKSNSIRMIALQDFIDGEYKE</sequence>
<dbReference type="GO" id="GO:0006541">
    <property type="term" value="P:glutamine metabolic process"/>
    <property type="evidence" value="ECO:0007669"/>
    <property type="project" value="TreeGrafter"/>
</dbReference>
<name>A0A151SV23_CAJCA</name>
<dbReference type="Pfam" id="PF02786">
    <property type="entry name" value="CPSase_L_D2"/>
    <property type="match status" value="3"/>
</dbReference>
<dbReference type="PRINTS" id="PR00098">
    <property type="entry name" value="CPSASE"/>
</dbReference>
<evidence type="ECO:0000256" key="16">
    <source>
        <dbReference type="SAM" id="MobiDB-lite"/>
    </source>
</evidence>
<comment type="cofactor">
    <cofactor evidence="1">
        <name>Mn(2+)</name>
        <dbReference type="ChEBI" id="CHEBI:29035"/>
    </cofactor>
</comment>
<evidence type="ECO:0000259" key="17">
    <source>
        <dbReference type="PROSITE" id="PS50975"/>
    </source>
</evidence>
<evidence type="ECO:0000256" key="4">
    <source>
        <dbReference type="ARBA" id="ARBA00022571"/>
    </source>
</evidence>
<dbReference type="PROSITE" id="PS00866">
    <property type="entry name" value="CPSASE_1"/>
    <property type="match status" value="2"/>
</dbReference>
<keyword evidence="6" id="KW-0028">Amino-acid biosynthesis</keyword>
<evidence type="ECO:0000256" key="14">
    <source>
        <dbReference type="ARBA" id="ARBA00047359"/>
    </source>
</evidence>
<feature type="domain" description="ATP-grasp" evidence="17">
    <location>
        <begin position="204"/>
        <end position="253"/>
    </location>
</feature>
<comment type="catalytic activity">
    <reaction evidence="14">
        <text>hydrogencarbonate + NH4(+) + 2 ATP = carbamoyl phosphate + 2 ADP + phosphate + 2 H(+)</text>
        <dbReference type="Rhea" id="RHEA:18029"/>
        <dbReference type="ChEBI" id="CHEBI:15378"/>
        <dbReference type="ChEBI" id="CHEBI:17544"/>
        <dbReference type="ChEBI" id="CHEBI:28938"/>
        <dbReference type="ChEBI" id="CHEBI:30616"/>
        <dbReference type="ChEBI" id="CHEBI:43474"/>
        <dbReference type="ChEBI" id="CHEBI:58228"/>
        <dbReference type="ChEBI" id="CHEBI:456216"/>
        <dbReference type="EC" id="6.3.4.16"/>
    </reaction>
</comment>
<dbReference type="STRING" id="3821.A0A151SV23"/>
<dbReference type="InterPro" id="IPR011607">
    <property type="entry name" value="MGS-like_dom"/>
</dbReference>
<evidence type="ECO:0000313" key="20">
    <source>
        <dbReference type="Proteomes" id="UP000075243"/>
    </source>
</evidence>
<dbReference type="Proteomes" id="UP000075243">
    <property type="component" value="Chromosome 10"/>
</dbReference>
<dbReference type="Pfam" id="PF25596">
    <property type="entry name" value="CPSase_L_D1"/>
    <property type="match status" value="2"/>
</dbReference>
<keyword evidence="20" id="KW-1185">Reference proteome</keyword>
<dbReference type="NCBIfam" id="NF009455">
    <property type="entry name" value="PRK12815.1"/>
    <property type="match status" value="1"/>
</dbReference>
<dbReference type="GO" id="GO:0004087">
    <property type="term" value="F:carbamoyl-phosphate synthase (ammonia) activity"/>
    <property type="evidence" value="ECO:0007669"/>
    <property type="project" value="UniProtKB-EC"/>
</dbReference>